<dbReference type="CDD" id="cd00590">
    <property type="entry name" value="RRM_SF"/>
    <property type="match status" value="1"/>
</dbReference>
<dbReference type="Gene3D" id="3.10.450.50">
    <property type="match status" value="1"/>
</dbReference>
<dbReference type="GO" id="GO:1990861">
    <property type="term" value="C:Ubp3-Bre5 deubiquitination complex"/>
    <property type="evidence" value="ECO:0007669"/>
    <property type="project" value="TreeGrafter"/>
</dbReference>
<evidence type="ECO:0000259" key="5">
    <source>
        <dbReference type="PROSITE" id="PS50177"/>
    </source>
</evidence>
<feature type="region of interest" description="Disordered" evidence="3">
    <location>
        <begin position="454"/>
        <end position="527"/>
    </location>
</feature>
<dbReference type="AlphaFoldDB" id="A0A3N4M2V7"/>
<keyword evidence="7" id="KW-1185">Reference proteome</keyword>
<evidence type="ECO:0000259" key="4">
    <source>
        <dbReference type="PROSITE" id="PS50102"/>
    </source>
</evidence>
<dbReference type="CDD" id="cd00780">
    <property type="entry name" value="NTF2"/>
    <property type="match status" value="1"/>
</dbReference>
<dbReference type="SUPFAM" id="SSF54427">
    <property type="entry name" value="NTF2-like"/>
    <property type="match status" value="1"/>
</dbReference>
<dbReference type="GO" id="GO:0034517">
    <property type="term" value="P:ribophagy"/>
    <property type="evidence" value="ECO:0007669"/>
    <property type="project" value="TreeGrafter"/>
</dbReference>
<dbReference type="InterPro" id="IPR012677">
    <property type="entry name" value="Nucleotide-bd_a/b_plait_sf"/>
</dbReference>
<dbReference type="PROSITE" id="PS50177">
    <property type="entry name" value="NTF2_DOMAIN"/>
    <property type="match status" value="1"/>
</dbReference>
<dbReference type="Gene3D" id="3.30.70.330">
    <property type="match status" value="1"/>
</dbReference>
<dbReference type="PROSITE" id="PS50102">
    <property type="entry name" value="RRM"/>
    <property type="match status" value="1"/>
</dbReference>
<dbReference type="InterPro" id="IPR000504">
    <property type="entry name" value="RRM_dom"/>
</dbReference>
<evidence type="ECO:0000313" key="6">
    <source>
        <dbReference type="EMBL" id="RPB27712.1"/>
    </source>
</evidence>
<dbReference type="SMART" id="SM00360">
    <property type="entry name" value="RRM"/>
    <property type="match status" value="1"/>
</dbReference>
<feature type="domain" description="NTF2" evidence="5">
    <location>
        <begin position="36"/>
        <end position="152"/>
    </location>
</feature>
<feature type="region of interest" description="Disordered" evidence="3">
    <location>
        <begin position="160"/>
        <end position="211"/>
    </location>
</feature>
<protein>
    <recommendedName>
        <fullName evidence="8">NTF2-domain-containing protein</fullName>
    </recommendedName>
</protein>
<name>A0A3N4M2V7_9PEZI</name>
<feature type="domain" description="RRM" evidence="4">
    <location>
        <begin position="386"/>
        <end position="457"/>
    </location>
</feature>
<dbReference type="PANTHER" id="PTHR10693:SF20">
    <property type="entry name" value="AT27578P"/>
    <property type="match status" value="1"/>
</dbReference>
<dbReference type="Pfam" id="PF02136">
    <property type="entry name" value="NTF2"/>
    <property type="match status" value="1"/>
</dbReference>
<dbReference type="OrthoDB" id="339151at2759"/>
<keyword evidence="1 2" id="KW-0694">RNA-binding</keyword>
<proteinExistence type="predicted"/>
<evidence type="ECO:0000256" key="3">
    <source>
        <dbReference type="SAM" id="MobiDB-lite"/>
    </source>
</evidence>
<dbReference type="GO" id="GO:0016579">
    <property type="term" value="P:protein deubiquitination"/>
    <property type="evidence" value="ECO:0007669"/>
    <property type="project" value="TreeGrafter"/>
</dbReference>
<organism evidence="6 7">
    <name type="scientific">Terfezia boudieri ATCC MYA-4762</name>
    <dbReference type="NCBI Taxonomy" id="1051890"/>
    <lineage>
        <taxon>Eukaryota</taxon>
        <taxon>Fungi</taxon>
        <taxon>Dikarya</taxon>
        <taxon>Ascomycota</taxon>
        <taxon>Pezizomycotina</taxon>
        <taxon>Pezizomycetes</taxon>
        <taxon>Pezizales</taxon>
        <taxon>Pezizaceae</taxon>
        <taxon>Terfezia</taxon>
    </lineage>
</organism>
<dbReference type="InterPro" id="IPR035979">
    <property type="entry name" value="RBD_domain_sf"/>
</dbReference>
<evidence type="ECO:0000256" key="2">
    <source>
        <dbReference type="PROSITE-ProRule" id="PRU00176"/>
    </source>
</evidence>
<accession>A0A3N4M2V7</accession>
<evidence type="ECO:0000313" key="7">
    <source>
        <dbReference type="Proteomes" id="UP000267821"/>
    </source>
</evidence>
<dbReference type="InParanoid" id="A0A3N4M2V7"/>
<dbReference type="GO" id="GO:1990904">
    <property type="term" value="C:ribonucleoprotein complex"/>
    <property type="evidence" value="ECO:0007669"/>
    <property type="project" value="TreeGrafter"/>
</dbReference>
<dbReference type="InterPro" id="IPR039539">
    <property type="entry name" value="Ras_GTPase_bind_prot"/>
</dbReference>
<feature type="compositionally biased region" description="Basic and acidic residues" evidence="3">
    <location>
        <begin position="492"/>
        <end position="506"/>
    </location>
</feature>
<evidence type="ECO:0008006" key="8">
    <source>
        <dbReference type="Google" id="ProtNLM"/>
    </source>
</evidence>
<gene>
    <name evidence="6" type="ORF">L211DRAFT_834562</name>
</gene>
<dbReference type="GO" id="GO:0003729">
    <property type="term" value="F:mRNA binding"/>
    <property type="evidence" value="ECO:0007669"/>
    <property type="project" value="TreeGrafter"/>
</dbReference>
<dbReference type="Pfam" id="PF00076">
    <property type="entry name" value="RRM_1"/>
    <property type="match status" value="1"/>
</dbReference>
<feature type="region of interest" description="Disordered" evidence="3">
    <location>
        <begin position="1"/>
        <end position="31"/>
    </location>
</feature>
<reference evidence="6 7" key="1">
    <citation type="journal article" date="2018" name="Nat. Ecol. Evol.">
        <title>Pezizomycetes genomes reveal the molecular basis of ectomycorrhizal truffle lifestyle.</title>
        <authorList>
            <person name="Murat C."/>
            <person name="Payen T."/>
            <person name="Noel B."/>
            <person name="Kuo A."/>
            <person name="Morin E."/>
            <person name="Chen J."/>
            <person name="Kohler A."/>
            <person name="Krizsan K."/>
            <person name="Balestrini R."/>
            <person name="Da Silva C."/>
            <person name="Montanini B."/>
            <person name="Hainaut M."/>
            <person name="Levati E."/>
            <person name="Barry K.W."/>
            <person name="Belfiori B."/>
            <person name="Cichocki N."/>
            <person name="Clum A."/>
            <person name="Dockter R.B."/>
            <person name="Fauchery L."/>
            <person name="Guy J."/>
            <person name="Iotti M."/>
            <person name="Le Tacon F."/>
            <person name="Lindquist E.A."/>
            <person name="Lipzen A."/>
            <person name="Malagnac F."/>
            <person name="Mello A."/>
            <person name="Molinier V."/>
            <person name="Miyauchi S."/>
            <person name="Poulain J."/>
            <person name="Riccioni C."/>
            <person name="Rubini A."/>
            <person name="Sitrit Y."/>
            <person name="Splivallo R."/>
            <person name="Traeger S."/>
            <person name="Wang M."/>
            <person name="Zifcakova L."/>
            <person name="Wipf D."/>
            <person name="Zambonelli A."/>
            <person name="Paolocci F."/>
            <person name="Nowrousian M."/>
            <person name="Ottonello S."/>
            <person name="Baldrian P."/>
            <person name="Spatafora J.W."/>
            <person name="Henrissat B."/>
            <person name="Nagy L.G."/>
            <person name="Aury J.M."/>
            <person name="Wincker P."/>
            <person name="Grigoriev I.V."/>
            <person name="Bonfante P."/>
            <person name="Martin F.M."/>
        </authorList>
    </citation>
    <scope>NUCLEOTIDE SEQUENCE [LARGE SCALE GENOMIC DNA]</scope>
    <source>
        <strain evidence="6 7">ATCC MYA-4762</strain>
    </source>
</reference>
<dbReference type="PANTHER" id="PTHR10693">
    <property type="entry name" value="RAS GTPASE-ACTIVATING PROTEIN-BINDING PROTEIN"/>
    <property type="match status" value="1"/>
</dbReference>
<feature type="compositionally biased region" description="Low complexity" evidence="3">
    <location>
        <begin position="321"/>
        <end position="358"/>
    </location>
</feature>
<dbReference type="FunFam" id="3.10.450.50:FF:000003">
    <property type="entry name" value="Nuclear transport factor 2 family protein"/>
    <property type="match status" value="1"/>
</dbReference>
<feature type="region of interest" description="Disordered" evidence="3">
    <location>
        <begin position="237"/>
        <end position="369"/>
    </location>
</feature>
<dbReference type="SUPFAM" id="SSF54928">
    <property type="entry name" value="RNA-binding domain, RBD"/>
    <property type="match status" value="1"/>
</dbReference>
<dbReference type="GO" id="GO:0005829">
    <property type="term" value="C:cytosol"/>
    <property type="evidence" value="ECO:0007669"/>
    <property type="project" value="TreeGrafter"/>
</dbReference>
<dbReference type="InterPro" id="IPR032710">
    <property type="entry name" value="NTF2-like_dom_sf"/>
</dbReference>
<dbReference type="Proteomes" id="UP000267821">
    <property type="component" value="Unassembled WGS sequence"/>
</dbReference>
<evidence type="ECO:0000256" key="1">
    <source>
        <dbReference type="ARBA" id="ARBA00022884"/>
    </source>
</evidence>
<dbReference type="STRING" id="1051890.A0A3N4M2V7"/>
<feature type="compositionally biased region" description="Gly residues" evidence="3">
    <location>
        <begin position="475"/>
        <end position="486"/>
    </location>
</feature>
<dbReference type="InterPro" id="IPR002075">
    <property type="entry name" value="NTF2_dom"/>
</dbReference>
<feature type="compositionally biased region" description="Polar residues" evidence="3">
    <location>
        <begin position="270"/>
        <end position="279"/>
    </location>
</feature>
<sequence length="527" mass="55959">MASNGYPQQGESTSPATTTMSAGQYSGSTAQPPDQVGWLFVEQYYTTLGETPDKLSLFYGKKSSLVWGTEGETLPMIQGRSEISERIKSLHFKDCKVRVTNVDSQASAGGGILIQVMGDMIKDQGPCQRFTQTFFLAEQPNGYFVLNDIFRYLKEEEEVFPEEEEAAPEPEAVPVEESPVEEPEPVKESEDTSVPTEAEPEPEPTKPEEPVSVAPAVPEISAAVPTVNEITNGTPVVEEAESVPEPMIELPEAVPEPTEEALPSLPAPQAESTDVTPAQLTPVATPPPQQIPVEKPAAPVPPPAPARPATWASLLGSNSRPTVPVASPAPQATQAPPVSQQPVQTSQSNTAAAASTSSGHGWQSVSDSSRRYAKPTSIAGAGDLQTQAFIKYGSENIDVSSLKDVLGNFGTIKNVEMIRERSCAFVEFDTPASCKAAKVASPLRIGGQNIYVEERRPGNRVNRPGSYGPRSQAGGQRGGERQGQGRGAFQRVEGRFDGRGDSREGGRGSARGGRATPRGSHGAAATN</sequence>
<dbReference type="EMBL" id="ML121531">
    <property type="protein sequence ID" value="RPB27712.1"/>
    <property type="molecule type" value="Genomic_DNA"/>
</dbReference>
<dbReference type="InterPro" id="IPR018222">
    <property type="entry name" value="Nuclear_transport_factor_2_euk"/>
</dbReference>